<evidence type="ECO:0000256" key="5">
    <source>
        <dbReference type="ARBA" id="ARBA00023014"/>
    </source>
</evidence>
<evidence type="ECO:0000256" key="2">
    <source>
        <dbReference type="ARBA" id="ARBA00022691"/>
    </source>
</evidence>
<dbReference type="Gene3D" id="3.20.20.70">
    <property type="entry name" value="Aldolase class I"/>
    <property type="match status" value="1"/>
</dbReference>
<dbReference type="InterPro" id="IPR026357">
    <property type="entry name" value="rSAM_SPASM_GrrM_OscB"/>
</dbReference>
<dbReference type="InterPro" id="IPR023867">
    <property type="entry name" value="Sulphatase_maturase_rSAM"/>
</dbReference>
<keyword evidence="8" id="KW-1185">Reference proteome</keyword>
<dbReference type="GO" id="GO:0051536">
    <property type="term" value="F:iron-sulfur cluster binding"/>
    <property type="evidence" value="ECO:0007669"/>
    <property type="project" value="UniProtKB-KW"/>
</dbReference>
<keyword evidence="2" id="KW-0949">S-adenosyl-L-methionine</keyword>
<evidence type="ECO:0000259" key="6">
    <source>
        <dbReference type="PROSITE" id="PS51918"/>
    </source>
</evidence>
<dbReference type="CDD" id="cd01335">
    <property type="entry name" value="Radical_SAM"/>
    <property type="match status" value="1"/>
</dbReference>
<keyword evidence="5" id="KW-0411">Iron-sulfur</keyword>
<dbReference type="NCBIfam" id="TIGR04261">
    <property type="entry name" value="rSAM_GlyRichRpt"/>
    <property type="match status" value="1"/>
</dbReference>
<dbReference type="PANTHER" id="PTHR43273">
    <property type="entry name" value="ANAEROBIC SULFATASE-MATURATING ENZYME HOMOLOG ASLB-RELATED"/>
    <property type="match status" value="1"/>
</dbReference>
<dbReference type="SFLD" id="SFLDG01072">
    <property type="entry name" value="dehydrogenase_like"/>
    <property type="match status" value="1"/>
</dbReference>
<dbReference type="Pfam" id="PF04055">
    <property type="entry name" value="Radical_SAM"/>
    <property type="match status" value="1"/>
</dbReference>
<dbReference type="SFLD" id="SFLDG01386">
    <property type="entry name" value="main_SPASM_domain-containing"/>
    <property type="match status" value="1"/>
</dbReference>
<feature type="domain" description="Radical SAM core" evidence="6">
    <location>
        <begin position="1"/>
        <end position="219"/>
    </location>
</feature>
<comment type="cofactor">
    <cofactor evidence="1">
        <name>[4Fe-4S] cluster</name>
        <dbReference type="ChEBI" id="CHEBI:49883"/>
    </cofactor>
</comment>
<dbReference type="InterPro" id="IPR013785">
    <property type="entry name" value="Aldolase_TIM"/>
</dbReference>
<dbReference type="SUPFAM" id="SSF102114">
    <property type="entry name" value="Radical SAM enzymes"/>
    <property type="match status" value="1"/>
</dbReference>
<evidence type="ECO:0000313" key="8">
    <source>
        <dbReference type="Proteomes" id="UP000550508"/>
    </source>
</evidence>
<dbReference type="AlphaFoldDB" id="A0A849VQL6"/>
<evidence type="ECO:0000256" key="4">
    <source>
        <dbReference type="ARBA" id="ARBA00023004"/>
    </source>
</evidence>
<proteinExistence type="predicted"/>
<protein>
    <submittedName>
        <fullName evidence="7">GRRM system radical SAM/SPASM domain protein</fullName>
    </submittedName>
</protein>
<name>A0A849VQL6_9HYPH</name>
<dbReference type="InterPro" id="IPR007197">
    <property type="entry name" value="rSAM"/>
</dbReference>
<dbReference type="EMBL" id="JABUMX010000002">
    <property type="protein sequence ID" value="NTS32181.1"/>
    <property type="molecule type" value="Genomic_DNA"/>
</dbReference>
<dbReference type="InterPro" id="IPR058240">
    <property type="entry name" value="rSAM_sf"/>
</dbReference>
<dbReference type="GO" id="GO:0016491">
    <property type="term" value="F:oxidoreductase activity"/>
    <property type="evidence" value="ECO:0007669"/>
    <property type="project" value="InterPro"/>
</dbReference>
<evidence type="ECO:0000256" key="1">
    <source>
        <dbReference type="ARBA" id="ARBA00001966"/>
    </source>
</evidence>
<reference evidence="7 8" key="1">
    <citation type="submission" date="2020-05" db="EMBL/GenBank/DDBJ databases">
        <authorList>
            <person name="Kim M.K."/>
        </authorList>
    </citation>
    <scope>NUCLEOTIDE SEQUENCE [LARGE SCALE GENOMIC DNA]</scope>
    <source>
        <strain evidence="7 8">BT25</strain>
    </source>
</reference>
<keyword evidence="4" id="KW-0408">Iron</keyword>
<evidence type="ECO:0000313" key="7">
    <source>
        <dbReference type="EMBL" id="NTS32181.1"/>
    </source>
</evidence>
<dbReference type="SFLD" id="SFLDS00029">
    <property type="entry name" value="Radical_SAM"/>
    <property type="match status" value="1"/>
</dbReference>
<dbReference type="PANTHER" id="PTHR43273:SF8">
    <property type="entry name" value="RADICAL SAM DOMAIN PROTEIN"/>
    <property type="match status" value="1"/>
</dbReference>
<keyword evidence="3" id="KW-0479">Metal-binding</keyword>
<dbReference type="Proteomes" id="UP000550508">
    <property type="component" value="Unassembled WGS sequence"/>
</dbReference>
<comment type="caution">
    <text evidence="7">The sequence shown here is derived from an EMBL/GenBank/DDBJ whole genome shotgun (WGS) entry which is preliminary data.</text>
</comment>
<evidence type="ECO:0000256" key="3">
    <source>
        <dbReference type="ARBA" id="ARBA00022723"/>
    </source>
</evidence>
<sequence>MQPTAFCNINCDYCYLPHRNDKTVMPLETVGRAASFIFDARLNAPDFTIVWHAGEPLVVAPEWYRQAIALFDRVAPAGLAVPHAMQTNGMLIDDKWCDFFLETHMRVGVSLDGTARLHDARRKTRSGKGTHAQVMRGIDHLRRRGVPFHIICVVGKATLDAAEELMDFFNAEDIRHVGFNVEEIEGSVETSTLEAEGSDTAFRRFFAHVSERARAADPPILIREREDLLACLQSPAFGYFGYNSQNAPFGIVTVSSGGDLFTFSPELAGLKNEGFGDFCIGNLAEATPSGVLASPAFRAMWRDIDEGVSRCKASCAYFNLCMGGAPVNKLFENGTFNSTETMFCRLSHQAVADVVLAEIESNLAAAPKAAAFIAAAG</sequence>
<gene>
    <name evidence="7" type="primary">grrM</name>
    <name evidence="7" type="ORF">HQ945_13030</name>
</gene>
<organism evidence="7 8">
    <name type="scientific">Phyllobacterium pellucidum</name>
    <dbReference type="NCBI Taxonomy" id="2740464"/>
    <lineage>
        <taxon>Bacteria</taxon>
        <taxon>Pseudomonadati</taxon>
        <taxon>Pseudomonadota</taxon>
        <taxon>Alphaproteobacteria</taxon>
        <taxon>Hyphomicrobiales</taxon>
        <taxon>Phyllobacteriaceae</taxon>
        <taxon>Phyllobacterium</taxon>
    </lineage>
</organism>
<dbReference type="PROSITE" id="PS51918">
    <property type="entry name" value="RADICAL_SAM"/>
    <property type="match status" value="1"/>
</dbReference>
<dbReference type="GO" id="GO:0046872">
    <property type="term" value="F:metal ion binding"/>
    <property type="evidence" value="ECO:0007669"/>
    <property type="project" value="UniProtKB-KW"/>
</dbReference>
<accession>A0A849VQL6</accession>
<dbReference type="SFLD" id="SFLDG01067">
    <property type="entry name" value="SPASM/twitch_domain_containing"/>
    <property type="match status" value="1"/>
</dbReference>